<evidence type="ECO:0000313" key="56">
    <source>
        <dbReference type="Proteomes" id="UP000566597"/>
    </source>
</evidence>
<dbReference type="Proteomes" id="UP000840569">
    <property type="component" value="Unassembled WGS sequence"/>
</dbReference>
<evidence type="ECO:0000313" key="39">
    <source>
        <dbReference type="Proteomes" id="UP000379076"/>
    </source>
</evidence>
<dbReference type="EMBL" id="AAJEKY010000005">
    <property type="protein sequence ID" value="ECL0131214.1"/>
    <property type="molecule type" value="Genomic_DNA"/>
</dbReference>
<dbReference type="Proteomes" id="UP000478945">
    <property type="component" value="Unassembled WGS sequence"/>
</dbReference>
<evidence type="ECO:0000313" key="38">
    <source>
        <dbReference type="Proteomes" id="UP000376505"/>
    </source>
</evidence>
<dbReference type="Proteomes" id="UP000376505">
    <property type="component" value="Unassembled WGS sequence"/>
</dbReference>
<dbReference type="EMBL" id="AAAIJX010000005">
    <property type="protein sequence ID" value="EAC4483041.1"/>
    <property type="molecule type" value="Genomic_DNA"/>
</dbReference>
<dbReference type="EMBL" id="AABAYG010000005">
    <property type="protein sequence ID" value="EAG2245902.1"/>
    <property type="molecule type" value="Genomic_DNA"/>
</dbReference>
<dbReference type="Proteomes" id="UP000549379">
    <property type="component" value="Unassembled WGS sequence"/>
</dbReference>
<evidence type="ECO:0000313" key="16">
    <source>
        <dbReference type="EMBL" id="EAH2280983.1"/>
    </source>
</evidence>
<dbReference type="Proteomes" id="UP000566597">
    <property type="component" value="Unassembled WGS sequence"/>
</dbReference>
<dbReference type="Proteomes" id="UP000345329">
    <property type="component" value="Unassembled WGS sequence"/>
</dbReference>
<evidence type="ECO:0000313" key="53">
    <source>
        <dbReference type="Proteomes" id="UP000533021"/>
    </source>
</evidence>
<dbReference type="EMBL" id="AABFVG010000002">
    <property type="protein sequence ID" value="EAH2280983.1"/>
    <property type="molecule type" value="Genomic_DNA"/>
</dbReference>
<evidence type="ECO:0000313" key="21">
    <source>
        <dbReference type="EMBL" id="ECC1555823.1"/>
    </source>
</evidence>
<evidence type="ECO:0000313" key="44">
    <source>
        <dbReference type="Proteomes" id="UP000413786"/>
    </source>
</evidence>
<dbReference type="Pfam" id="PF04860">
    <property type="entry name" value="Phage_portal"/>
    <property type="match status" value="1"/>
</dbReference>
<dbReference type="Proteomes" id="UP000546397">
    <property type="component" value="Unassembled WGS sequence"/>
</dbReference>
<reference evidence="52 53" key="5">
    <citation type="submission" date="2019-04" db="EMBL/GenBank/DDBJ databases">
        <authorList>
            <person name="Ashton P.M."/>
            <person name="Dallman T."/>
            <person name="Nair S."/>
            <person name="De Pinna E."/>
            <person name="Peters T."/>
            <person name="Grant K."/>
        </authorList>
    </citation>
    <scope>NUCLEOTIDE SEQUENCE [LARGE SCALE GENOMIC DNA]</scope>
    <source>
        <strain evidence="16 53">282333</strain>
        <strain evidence="17 52">282352</strain>
        <strain evidence="14 54">289003</strain>
        <strain evidence="15 56">406731</strain>
        <strain evidence="2 44">688377</strain>
        <strain evidence="23 49">760311</strain>
    </source>
</reference>
<dbReference type="EMBL" id="AANCRK010000001">
    <property type="protein sequence ID" value="EDN7713689.1"/>
    <property type="molecule type" value="Genomic_DNA"/>
</dbReference>
<organism evidence="4 42">
    <name type="scientific">Listeria monocytogenes</name>
    <dbReference type="NCBI Taxonomy" id="1639"/>
    <lineage>
        <taxon>Bacteria</taxon>
        <taxon>Bacillati</taxon>
        <taxon>Bacillota</taxon>
        <taxon>Bacilli</taxon>
        <taxon>Bacillales</taxon>
        <taxon>Listeriaceae</taxon>
        <taxon>Listeria</taxon>
    </lineage>
</organism>
<evidence type="ECO:0000313" key="12">
    <source>
        <dbReference type="EMBL" id="EAG2514177.1"/>
    </source>
</evidence>
<dbReference type="Proteomes" id="UP000364988">
    <property type="component" value="Unassembled WGS sequence"/>
</dbReference>
<feature type="region of interest" description="Disordered" evidence="1">
    <location>
        <begin position="392"/>
        <end position="411"/>
    </location>
</feature>
<dbReference type="EMBL" id="AABBHO010000047">
    <property type="protein sequence ID" value="EAG2998193.1"/>
    <property type="molecule type" value="Genomic_DNA"/>
</dbReference>
<evidence type="ECO:0000313" key="36">
    <source>
        <dbReference type="Proteomes" id="UP000364988"/>
    </source>
</evidence>
<evidence type="ECO:0000313" key="25">
    <source>
        <dbReference type="EMBL" id="EDN7713689.1"/>
    </source>
</evidence>
<dbReference type="Proteomes" id="UP000413786">
    <property type="component" value="Unassembled WGS sequence"/>
</dbReference>
<gene>
    <name evidence="9" type="ORF">ART25_10245</name>
    <name evidence="12" type="ORF">B1N52_03320</name>
    <name evidence="11" type="ORF">B1S26_10860</name>
    <name evidence="13" type="ORF">B5K54_12940</name>
    <name evidence="10" type="ORF">BCZ21_02395</name>
    <name evidence="8" type="ORF">CD20_01175</name>
    <name evidence="16" type="ORF">D4920_02755</name>
    <name evidence="14" type="ORF">D4B11_11780</name>
    <name evidence="15" type="ORF">D4U23_10125</name>
    <name evidence="17" type="ORF">D5N24_00065</name>
    <name evidence="3" type="ORF">DU018_04620</name>
    <name evidence="29" type="ORF">DYZ50_00206</name>
    <name evidence="2" type="ORF">E0I39_09075</name>
    <name evidence="7" type="ORF">EX365_15605</name>
    <name evidence="6" type="ORF">EXZ73_03880</name>
    <name evidence="24" type="ORF">F6436_10635</name>
    <name evidence="18" type="ORF">FA835_07960</name>
    <name evidence="23" type="ORF">FJU19_08915</name>
    <name evidence="20" type="ORF">FLQ97_10030</name>
    <name evidence="19" type="ORF">FLR03_01775</name>
    <name evidence="21" type="ORF">FNX40_03275</name>
    <name evidence="22" type="ORF">FPL45_14995</name>
    <name evidence="27" type="ORF">G3O21_001763</name>
    <name evidence="26" type="ORF">GJW51_14870</name>
    <name evidence="25" type="ORF">GQG13_00970</name>
    <name evidence="28" type="ORF">GYP27_07360</name>
    <name evidence="4" type="ORF">QD52_03125</name>
    <name evidence="5" type="ORF">UI29_03150</name>
</gene>
<dbReference type="Proteomes" id="UP000331186">
    <property type="component" value="Unassembled WGS sequence"/>
</dbReference>
<dbReference type="Proteomes" id="UP000371553">
    <property type="component" value="Unassembled WGS sequence"/>
</dbReference>
<dbReference type="InterPro" id="IPR006427">
    <property type="entry name" value="Portal_HK97"/>
</dbReference>
<evidence type="ECO:0000313" key="14">
    <source>
        <dbReference type="EMBL" id="EAG9520453.1"/>
    </source>
</evidence>
<dbReference type="Proteomes" id="UP000525850">
    <property type="component" value="Unassembled WGS sequence"/>
</dbReference>
<dbReference type="Proteomes" id="UP000410967">
    <property type="component" value="Unassembled WGS sequence"/>
</dbReference>
<accession>A0A3H2HUZ0</accession>
<evidence type="ECO:0000313" key="27">
    <source>
        <dbReference type="EMBL" id="EDP8514339.1"/>
    </source>
</evidence>
<evidence type="ECO:0000313" key="8">
    <source>
        <dbReference type="EMBL" id="EAD8144674.1"/>
    </source>
</evidence>
<evidence type="ECO:0000313" key="11">
    <source>
        <dbReference type="EMBL" id="EAG2245902.1"/>
    </source>
</evidence>
<dbReference type="AlphaFoldDB" id="A0A3H2HUZ0"/>
<dbReference type="EMBL" id="AACKDQ010000015">
    <property type="protein sequence ID" value="EAK9317031.1"/>
    <property type="molecule type" value="Genomic_DNA"/>
</dbReference>
<dbReference type="Proteomes" id="UP000467347">
    <property type="component" value="Unassembled WGS sequence"/>
</dbReference>
<dbReference type="EMBL" id="AABBAW010000001">
    <property type="protein sequence ID" value="EAG2514177.1"/>
    <property type="molecule type" value="Genomic_DNA"/>
</dbReference>
<dbReference type="EMBL" id="AAISWI010000021">
    <property type="protein sequence ID" value="ECH7212636.1"/>
    <property type="molecule type" value="Genomic_DNA"/>
</dbReference>
<evidence type="ECO:0000313" key="22">
    <source>
        <dbReference type="EMBL" id="ECH7212636.1"/>
    </source>
</evidence>
<evidence type="ECO:0000313" key="6">
    <source>
        <dbReference type="EMBL" id="EAD5773425.1"/>
    </source>
</evidence>
<evidence type="ECO:0000313" key="7">
    <source>
        <dbReference type="EMBL" id="EAD5787973.1"/>
    </source>
</evidence>
<reference evidence="28" key="2">
    <citation type="journal article" date="2018" name="Genome Biol.">
        <title>SKESA: strategic k-mer extension for scrupulous assemblies.</title>
        <authorList>
            <person name="Souvorov A."/>
            <person name="Agarwala R."/>
            <person name="Lipman D.J."/>
        </authorList>
    </citation>
    <scope>NUCLEOTIDE SEQUENCE [LARGE SCALE GENOMIC DNA]</scope>
    <source>
        <strain evidence="28">CFIAFB20140010</strain>
    </source>
</reference>
<comment type="caution">
    <text evidence="4">The sequence shown here is derived from an EMBL/GenBank/DDBJ whole genome shotgun (WGS) entry which is preliminary data.</text>
</comment>
<dbReference type="EMBL" id="AALEDS010000010">
    <property type="protein sequence ID" value="ECY6544790.1"/>
    <property type="molecule type" value="Genomic_DNA"/>
</dbReference>
<evidence type="ECO:0000313" key="35">
    <source>
        <dbReference type="Proteomes" id="UP000352246"/>
    </source>
</evidence>
<evidence type="ECO:0000313" key="23">
    <source>
        <dbReference type="EMBL" id="ECL0131214.1"/>
    </source>
</evidence>
<dbReference type="EMBL" id="AAAQQZ010000005">
    <property type="protein sequence ID" value="EAE1339285.1"/>
    <property type="molecule type" value="Genomic_DNA"/>
</dbReference>
<dbReference type="EMBL" id="DAAHYZ010000004">
    <property type="protein sequence ID" value="HAB7721790.1"/>
    <property type="molecule type" value="Genomic_DNA"/>
</dbReference>
<evidence type="ECO:0000313" key="17">
    <source>
        <dbReference type="EMBL" id="EAH3292779.1"/>
    </source>
</evidence>
<evidence type="ECO:0000256" key="1">
    <source>
        <dbReference type="SAM" id="MobiDB-lite"/>
    </source>
</evidence>
<dbReference type="RefSeq" id="WP_012951323.1">
    <property type="nucleotide sequence ID" value="NC_021823.1"/>
</dbReference>
<evidence type="ECO:0000313" key="37">
    <source>
        <dbReference type="Proteomes" id="UP000371553"/>
    </source>
</evidence>
<dbReference type="Proteomes" id="UP000398321">
    <property type="component" value="Unassembled WGS sequence"/>
</dbReference>
<dbReference type="Proteomes" id="UP000455569">
    <property type="component" value="Unassembled WGS sequence"/>
</dbReference>
<proteinExistence type="predicted"/>
<dbReference type="EMBL" id="AANDSR010000017">
    <property type="protein sequence ID" value="EDN9837946.1"/>
    <property type="molecule type" value="Genomic_DNA"/>
</dbReference>
<evidence type="ECO:0000313" key="34">
    <source>
        <dbReference type="Proteomes" id="UP000345329"/>
    </source>
</evidence>
<evidence type="ECO:0000313" key="33">
    <source>
        <dbReference type="Proteomes" id="UP000344343"/>
    </source>
</evidence>
<evidence type="ECO:0000313" key="4">
    <source>
        <dbReference type="EMBL" id="EAD1184071.1"/>
    </source>
</evidence>
<evidence type="ECO:0000313" key="28">
    <source>
        <dbReference type="EMBL" id="HAB7721790.1"/>
    </source>
</evidence>
<reference evidence="32 34" key="3">
    <citation type="submission" date="2018-06" db="EMBL/GenBank/DDBJ databases">
        <authorList>
            <consortium name="GenomeTrakr: Next Generation Sequencing Network for Food Pathogen Tracability"/>
        </authorList>
    </citation>
    <scope>NUCLEOTIDE SEQUENCE [LARGE SCALE GENOMIC DNA]</scope>
    <source>
        <strain evidence="13 55">10B02965A-1</strain>
        <strain evidence="25 46">CFSAN102901</strain>
        <strain evidence="9 39">FDA00006494</strain>
        <strain evidence="4 42">FDA00008584</strain>
        <strain evidence="11">FDA00011243</strain>
        <strain evidence="3 31">FDA00013332</strain>
        <strain evidence="7 33">FDA00013853</strain>
        <strain evidence="19 45">FDA00014336</strain>
        <strain evidence="21 40">FDA00014370</strain>
        <strain evidence="20 41">FDA00014392</strain>
        <strain evidence="22 35">FDA00014472</strain>
        <strain evidence="27">FDA00015054</strain>
        <strain evidence="48">FDA1090798-S029-001</strain>
        <strain evidence="50">FDA956581-098-004</strain>
        <strain evidence="12 51">FDA960927-006-004</strain>
        <strain evidence="10 32">FLAG-54356</strain>
        <strain evidence="6 38">FSIS31901579</strain>
        <strain evidence="8 37">NYAG13B12507-5</strain>
        <strain evidence="26 47">OSF101448</strain>
        <strain evidence="5 34">VA-WGS-00405</strain>
    </source>
</reference>
<dbReference type="Proteomes" id="UP000530452">
    <property type="component" value="Unassembled WGS sequence"/>
</dbReference>
<evidence type="ECO:0000313" key="24">
    <source>
        <dbReference type="EMBL" id="ECY6544790.1"/>
    </source>
</evidence>
<dbReference type="EMBL" id="AAANYN010000004">
    <property type="protein sequence ID" value="EAD5773425.1"/>
    <property type="molecule type" value="Genomic_DNA"/>
</dbReference>
<dbReference type="NCBIfam" id="TIGR01537">
    <property type="entry name" value="portal_HK97"/>
    <property type="match status" value="1"/>
</dbReference>
<sequence length="411" mass="45777">MFFKKRSEVREKTEVDTDTLNVLLSEAYGGNVSWSGVGALRNSDIYTAVKTISSDVASSPFEIVVNGIKEKDSNLNYLLNKRPNQQMNPWHFKFVITANMLLNGKSFVEIKRAKYGVPAELLFHRNSTVTFTQKKDAIVYTIVQSNGKTKTIPAKNMLHFRTFTLDGFNAYSPLHTLAKEISIQEGSKSALDAFFKRGAMVGGIVKLDKALKSTEELTDKRKEFSEAYGGAMKAGGVLALDSTMDFKQLEIPTEILKFLNGYTFSTAQVAKSFGLPLEKLGIETTNTSQSQANADYLKSTLYPIFSCFSTEIEFKMIDYPFNQFTEVSFNVDRLLEMDPETKAKVVKELVQGTLLTPNEGRARFGAPPVEGGNELLASLNYTELSGLKEYQKNRSERGYKTRSAGEGGEDE</sequence>
<evidence type="ECO:0000313" key="48">
    <source>
        <dbReference type="Proteomes" id="UP000478704"/>
    </source>
</evidence>
<dbReference type="EMBL" id="AANPAU010000006">
    <property type="protein sequence ID" value="EDP8514339.1"/>
    <property type="molecule type" value="Genomic_DNA"/>
</dbReference>
<name>A0A3H2HUZ0_LISMN</name>
<dbReference type="EMBL" id="AAALRN010000001">
    <property type="protein sequence ID" value="EAD1184071.1"/>
    <property type="molecule type" value="Genomic_DNA"/>
</dbReference>
<dbReference type="EMBL" id="AABEVT010000005">
    <property type="protein sequence ID" value="EAH0252745.1"/>
    <property type="molecule type" value="Genomic_DNA"/>
</dbReference>
<dbReference type="EMBL" id="AAANYR010000014">
    <property type="protein sequence ID" value="EAD5787973.1"/>
    <property type="molecule type" value="Genomic_DNA"/>
</dbReference>
<evidence type="ECO:0000313" key="40">
    <source>
        <dbReference type="Proteomes" id="UP000389283"/>
    </source>
</evidence>
<dbReference type="EMBL" id="AAHZFN010000002">
    <property type="protein sequence ID" value="ECB9472401.1"/>
    <property type="molecule type" value="Genomic_DNA"/>
</dbReference>
<evidence type="ECO:0000313" key="51">
    <source>
        <dbReference type="Proteomes" id="UP000525850"/>
    </source>
</evidence>
<reference evidence="18 43" key="4">
    <citation type="submission" date="2019-04" db="EMBL/GenBank/DDBJ databases">
        <authorList>
            <consortium name="GenomeTrakr network: Whole genome sequencing for foodborne pathogen traceback"/>
        </authorList>
    </citation>
    <scope>NUCLEOTIDE SEQUENCE [LARGE SCALE GENOMIC DNA]</scope>
    <source>
        <strain evidence="24 36">FLAG-55987</strain>
        <strain evidence="18 43">PHLUSALM00088</strain>
    </source>
</reference>
<dbReference type="Proteomes" id="UP000389283">
    <property type="component" value="Unassembled WGS sequence"/>
</dbReference>
<evidence type="ECO:0000313" key="52">
    <source>
        <dbReference type="Proteomes" id="UP000530452"/>
    </source>
</evidence>
<evidence type="ECO:0000313" key="18">
    <source>
        <dbReference type="EMBL" id="EAK9317031.1"/>
    </source>
</evidence>
<dbReference type="Proteomes" id="UP000403352">
    <property type="component" value="Unassembled WGS sequence"/>
</dbReference>
<evidence type="ECO:0000313" key="20">
    <source>
        <dbReference type="EMBL" id="ECB9514075.1"/>
    </source>
</evidence>
<reference evidence="29 30" key="1">
    <citation type="journal article" date="2018" name="BMC Genomics">
        <title>Genes significantly associated with lineage II food isolates of Listeria monocytogenes.</title>
        <authorList>
            <person name="Pirone-Davies C."/>
            <person name="Chen Y."/>
            <person name="Pightling A."/>
            <person name="Ryan G."/>
            <person name="Wang Y."/>
            <person name="Yao K."/>
            <person name="Hoffmann M."/>
            <person name="Allard M.W."/>
        </authorList>
    </citation>
    <scope>NUCLEOTIDE SEQUENCE [LARGE SCALE GENOMIC DNA]</scope>
    <source>
        <strain evidence="29 30">PNUSAL000190</strain>
    </source>
</reference>
<dbReference type="EMBL" id="AAAMZD010000001">
    <property type="protein sequence ID" value="EAD3791769.1"/>
    <property type="molecule type" value="Genomic_DNA"/>
</dbReference>
<evidence type="ECO:0000313" key="30">
    <source>
        <dbReference type="Proteomes" id="UP000285054"/>
    </source>
</evidence>
<evidence type="ECO:0000313" key="41">
    <source>
        <dbReference type="Proteomes" id="UP000398321"/>
    </source>
</evidence>
<dbReference type="EMBL" id="AABGHY010000001">
    <property type="protein sequence ID" value="EAH3292779.1"/>
    <property type="molecule type" value="Genomic_DNA"/>
</dbReference>
<evidence type="ECO:0000313" key="5">
    <source>
        <dbReference type="EMBL" id="EAD3791769.1"/>
    </source>
</evidence>
<dbReference type="EMBL" id="AAIAJJ010000002">
    <property type="protein sequence ID" value="ECC1555823.1"/>
    <property type="molecule type" value="Genomic_DNA"/>
</dbReference>
<dbReference type="Proteomes" id="UP000344343">
    <property type="component" value="Unassembled WGS sequence"/>
</dbReference>
<evidence type="ECO:0000313" key="29">
    <source>
        <dbReference type="EMBL" id="RJZ24200.1"/>
    </source>
</evidence>
<dbReference type="EMBL" id="QXKO01000001">
    <property type="protein sequence ID" value="RJZ24200.1"/>
    <property type="molecule type" value="Genomic_DNA"/>
</dbReference>
<dbReference type="EMBL" id="AAAPCR010000001">
    <property type="protein sequence ID" value="EAD8144674.1"/>
    <property type="molecule type" value="Genomic_DNA"/>
</dbReference>
<dbReference type="Proteomes" id="UP000337746">
    <property type="component" value="Unassembled WGS sequence"/>
</dbReference>
<dbReference type="EMBL" id="AABEMN010000018">
    <property type="protein sequence ID" value="EAG9520453.1"/>
    <property type="molecule type" value="Genomic_DNA"/>
</dbReference>
<evidence type="ECO:0000313" key="50">
    <source>
        <dbReference type="Proteomes" id="UP000481141"/>
    </source>
</evidence>
<dbReference type="Proteomes" id="UP000481141">
    <property type="component" value="Unassembled WGS sequence"/>
</dbReference>
<dbReference type="Proteomes" id="UP000379076">
    <property type="component" value="Unassembled WGS sequence"/>
</dbReference>
<evidence type="ECO:0000313" key="15">
    <source>
        <dbReference type="EMBL" id="EAH0252745.1"/>
    </source>
</evidence>
<dbReference type="Proteomes" id="UP000478704">
    <property type="component" value="Unassembled WGS sequence"/>
</dbReference>
<evidence type="ECO:0000313" key="19">
    <source>
        <dbReference type="EMBL" id="ECB9472401.1"/>
    </source>
</evidence>
<evidence type="ECO:0000313" key="43">
    <source>
        <dbReference type="Proteomes" id="UP000410967"/>
    </source>
</evidence>
<dbReference type="EMBL" id="AAHZFY010000022">
    <property type="protein sequence ID" value="ECB9514075.1"/>
    <property type="molecule type" value="Genomic_DNA"/>
</dbReference>
<reference evidence="28" key="6">
    <citation type="submission" date="2020-01" db="EMBL/GenBank/DDBJ databases">
        <authorList>
            <consortium name="NCBI Pathogen Detection Project"/>
        </authorList>
    </citation>
    <scope>NUCLEOTIDE SEQUENCE</scope>
    <source>
        <strain evidence="28">CFIAFB20140010</strain>
    </source>
</reference>
<evidence type="ECO:0000313" key="9">
    <source>
        <dbReference type="EMBL" id="EAE1339285.1"/>
    </source>
</evidence>
<dbReference type="Proteomes" id="UP000352246">
    <property type="component" value="Unassembled WGS sequence"/>
</dbReference>
<evidence type="ECO:0000313" key="46">
    <source>
        <dbReference type="Proteomes" id="UP000455569"/>
    </source>
</evidence>
<protein>
    <submittedName>
        <fullName evidence="4">Phage portal protein</fullName>
    </submittedName>
</protein>
<evidence type="ECO:0000313" key="2">
    <source>
        <dbReference type="EMBL" id="EAC4483041.1"/>
    </source>
</evidence>
<evidence type="ECO:0000313" key="54">
    <source>
        <dbReference type="Proteomes" id="UP000546397"/>
    </source>
</evidence>
<evidence type="ECO:0000313" key="32">
    <source>
        <dbReference type="Proteomes" id="UP000337746"/>
    </source>
</evidence>
<dbReference type="Proteomes" id="UP000423131">
    <property type="component" value="Unassembled WGS sequence"/>
</dbReference>
<evidence type="ECO:0000313" key="26">
    <source>
        <dbReference type="EMBL" id="EDN9837946.1"/>
    </source>
</evidence>
<dbReference type="Proteomes" id="UP000285054">
    <property type="component" value="Unassembled WGS sequence"/>
</dbReference>
<dbReference type="EMBL" id="AAAJKI010000008">
    <property type="protein sequence ID" value="EAC6547650.1"/>
    <property type="molecule type" value="Genomic_DNA"/>
</dbReference>
<evidence type="ECO:0000313" key="42">
    <source>
        <dbReference type="Proteomes" id="UP000403352"/>
    </source>
</evidence>
<evidence type="ECO:0000313" key="55">
    <source>
        <dbReference type="Proteomes" id="UP000549379"/>
    </source>
</evidence>
<dbReference type="Proteomes" id="UP000533021">
    <property type="component" value="Unassembled WGS sequence"/>
</dbReference>
<evidence type="ECO:0000313" key="10">
    <source>
        <dbReference type="EMBL" id="EAG2086092.1"/>
    </source>
</evidence>
<evidence type="ECO:0000313" key="31">
    <source>
        <dbReference type="Proteomes" id="UP000331186"/>
    </source>
</evidence>
<dbReference type="InterPro" id="IPR006944">
    <property type="entry name" value="Phage/GTA_portal"/>
</dbReference>
<evidence type="ECO:0000313" key="13">
    <source>
        <dbReference type="EMBL" id="EAG2998193.1"/>
    </source>
</evidence>
<evidence type="ECO:0000313" key="47">
    <source>
        <dbReference type="Proteomes" id="UP000467347"/>
    </source>
</evidence>
<evidence type="ECO:0000313" key="45">
    <source>
        <dbReference type="Proteomes" id="UP000423131"/>
    </source>
</evidence>
<evidence type="ECO:0000313" key="49">
    <source>
        <dbReference type="Proteomes" id="UP000478945"/>
    </source>
</evidence>
<evidence type="ECO:0000313" key="3">
    <source>
        <dbReference type="EMBL" id="EAC6547650.1"/>
    </source>
</evidence>
<dbReference type="EMBL" id="AABAWE010000001">
    <property type="protein sequence ID" value="EAG2086092.1"/>
    <property type="molecule type" value="Genomic_DNA"/>
</dbReference>